<proteinExistence type="predicted"/>
<keyword evidence="2" id="KW-0472">Membrane</keyword>
<feature type="region of interest" description="Disordered" evidence="3">
    <location>
        <begin position="77"/>
        <end position="97"/>
    </location>
</feature>
<dbReference type="OrthoDB" id="6252479at2759"/>
<accession>A0A9Q0DUP2</accession>
<gene>
    <name evidence="4" type="ORF">NHX12_006231</name>
</gene>
<evidence type="ECO:0000256" key="2">
    <source>
        <dbReference type="ARBA" id="ARBA00023136"/>
    </source>
</evidence>
<keyword evidence="5" id="KW-1185">Reference proteome</keyword>
<protein>
    <submittedName>
        <fullName evidence="4">Uncharacterized protein</fullName>
    </submittedName>
</protein>
<dbReference type="Gene3D" id="2.60.40.60">
    <property type="entry name" value="Cadherins"/>
    <property type="match status" value="1"/>
</dbReference>
<sequence length="97" mass="9972">MATDEGGDVWDINDNAPVFTCMPSCHGYVAKSSLAGISVMEMTATDLDDSAVCHNAVLSYSTVGCLAATADGAFDHGEEEGVEGGGTSGHVNMFVDH</sequence>
<evidence type="ECO:0000256" key="1">
    <source>
        <dbReference type="ARBA" id="ARBA00004370"/>
    </source>
</evidence>
<comment type="subcellular location">
    <subcellularLocation>
        <location evidence="1">Membrane</location>
    </subcellularLocation>
</comment>
<reference evidence="4" key="1">
    <citation type="submission" date="2022-07" db="EMBL/GenBank/DDBJ databases">
        <title>Chromosome-level genome of Muraenolepis orangiensis.</title>
        <authorList>
            <person name="Kim J."/>
        </authorList>
    </citation>
    <scope>NUCLEOTIDE SEQUENCE</scope>
    <source>
        <strain evidence="4">KU_S4_2022</strain>
        <tissue evidence="4">Muscle</tissue>
    </source>
</reference>
<dbReference type="Proteomes" id="UP001148018">
    <property type="component" value="Unassembled WGS sequence"/>
</dbReference>
<evidence type="ECO:0000256" key="3">
    <source>
        <dbReference type="SAM" id="MobiDB-lite"/>
    </source>
</evidence>
<comment type="caution">
    <text evidence="4">The sequence shown here is derived from an EMBL/GenBank/DDBJ whole genome shotgun (WGS) entry which is preliminary data.</text>
</comment>
<dbReference type="GO" id="GO:0016020">
    <property type="term" value="C:membrane"/>
    <property type="evidence" value="ECO:0007669"/>
    <property type="project" value="UniProtKB-SubCell"/>
</dbReference>
<dbReference type="EMBL" id="JANIIK010000112">
    <property type="protein sequence ID" value="KAJ3593898.1"/>
    <property type="molecule type" value="Genomic_DNA"/>
</dbReference>
<name>A0A9Q0DUP2_9TELE</name>
<organism evidence="4 5">
    <name type="scientific">Muraenolepis orangiensis</name>
    <name type="common">Patagonian moray cod</name>
    <dbReference type="NCBI Taxonomy" id="630683"/>
    <lineage>
        <taxon>Eukaryota</taxon>
        <taxon>Metazoa</taxon>
        <taxon>Chordata</taxon>
        <taxon>Craniata</taxon>
        <taxon>Vertebrata</taxon>
        <taxon>Euteleostomi</taxon>
        <taxon>Actinopterygii</taxon>
        <taxon>Neopterygii</taxon>
        <taxon>Teleostei</taxon>
        <taxon>Neoteleostei</taxon>
        <taxon>Acanthomorphata</taxon>
        <taxon>Zeiogadaria</taxon>
        <taxon>Gadariae</taxon>
        <taxon>Gadiformes</taxon>
        <taxon>Muraenolepidoidei</taxon>
        <taxon>Muraenolepididae</taxon>
        <taxon>Muraenolepis</taxon>
    </lineage>
</organism>
<dbReference type="GO" id="GO:0005509">
    <property type="term" value="F:calcium ion binding"/>
    <property type="evidence" value="ECO:0007669"/>
    <property type="project" value="InterPro"/>
</dbReference>
<evidence type="ECO:0000313" key="4">
    <source>
        <dbReference type="EMBL" id="KAJ3593898.1"/>
    </source>
</evidence>
<dbReference type="SUPFAM" id="SSF49313">
    <property type="entry name" value="Cadherin-like"/>
    <property type="match status" value="1"/>
</dbReference>
<evidence type="ECO:0000313" key="5">
    <source>
        <dbReference type="Proteomes" id="UP001148018"/>
    </source>
</evidence>
<dbReference type="AlphaFoldDB" id="A0A9Q0DUP2"/>
<dbReference type="InterPro" id="IPR015919">
    <property type="entry name" value="Cadherin-like_sf"/>
</dbReference>